<keyword evidence="5 10" id="KW-0812">Transmembrane</keyword>
<gene>
    <name evidence="11" type="primary">yajC</name>
    <name evidence="11" type="ORF">E6K78_02175</name>
</gene>
<keyword evidence="9 10" id="KW-0472">Membrane</keyword>
<dbReference type="InterPro" id="IPR003849">
    <property type="entry name" value="Preprotein_translocase_YajC"/>
</dbReference>
<evidence type="ECO:0000256" key="3">
    <source>
        <dbReference type="ARBA" id="ARBA00022448"/>
    </source>
</evidence>
<evidence type="ECO:0000256" key="10">
    <source>
        <dbReference type="SAM" id="Phobius"/>
    </source>
</evidence>
<comment type="subcellular location">
    <subcellularLocation>
        <location evidence="1">Cell membrane</location>
        <topology evidence="1">Single-pass membrane protein</topology>
    </subcellularLocation>
</comment>
<dbReference type="GO" id="GO:0015031">
    <property type="term" value="P:protein transport"/>
    <property type="evidence" value="ECO:0007669"/>
    <property type="project" value="UniProtKB-KW"/>
</dbReference>
<evidence type="ECO:0000256" key="5">
    <source>
        <dbReference type="ARBA" id="ARBA00022692"/>
    </source>
</evidence>
<dbReference type="GO" id="GO:0005886">
    <property type="term" value="C:plasma membrane"/>
    <property type="evidence" value="ECO:0007669"/>
    <property type="project" value="UniProtKB-SubCell"/>
</dbReference>
<keyword evidence="4" id="KW-1003">Cell membrane</keyword>
<evidence type="ECO:0000256" key="8">
    <source>
        <dbReference type="ARBA" id="ARBA00023010"/>
    </source>
</evidence>
<comment type="similarity">
    <text evidence="2">Belongs to the YajC family.</text>
</comment>
<protein>
    <submittedName>
        <fullName evidence="11">Preprotein translocase subunit YajC</fullName>
    </submittedName>
</protein>
<evidence type="ECO:0000256" key="4">
    <source>
        <dbReference type="ARBA" id="ARBA00022475"/>
    </source>
</evidence>
<keyword evidence="8" id="KW-0811">Translocation</keyword>
<dbReference type="AlphaFoldDB" id="A0A538TX00"/>
<dbReference type="Proteomes" id="UP000316609">
    <property type="component" value="Unassembled WGS sequence"/>
</dbReference>
<comment type="caution">
    <text evidence="11">The sequence shown here is derived from an EMBL/GenBank/DDBJ whole genome shotgun (WGS) entry which is preliminary data.</text>
</comment>
<keyword evidence="6" id="KW-0653">Protein transport</keyword>
<dbReference type="Pfam" id="PF02699">
    <property type="entry name" value="YajC"/>
    <property type="match status" value="1"/>
</dbReference>
<dbReference type="PRINTS" id="PR01853">
    <property type="entry name" value="YAJCTRNLCASE"/>
</dbReference>
<keyword evidence="7 10" id="KW-1133">Transmembrane helix</keyword>
<accession>A0A538TX00</accession>
<organism evidence="11 12">
    <name type="scientific">Eiseniibacteriota bacterium</name>
    <dbReference type="NCBI Taxonomy" id="2212470"/>
    <lineage>
        <taxon>Bacteria</taxon>
        <taxon>Candidatus Eiseniibacteriota</taxon>
    </lineage>
</organism>
<dbReference type="PANTHER" id="PTHR33909:SF1">
    <property type="entry name" value="SEC TRANSLOCON ACCESSORY COMPLEX SUBUNIT YAJC"/>
    <property type="match status" value="1"/>
</dbReference>
<keyword evidence="3" id="KW-0813">Transport</keyword>
<evidence type="ECO:0000256" key="7">
    <source>
        <dbReference type="ARBA" id="ARBA00022989"/>
    </source>
</evidence>
<evidence type="ECO:0000256" key="6">
    <source>
        <dbReference type="ARBA" id="ARBA00022927"/>
    </source>
</evidence>
<dbReference type="SMART" id="SM01323">
    <property type="entry name" value="YajC"/>
    <property type="match status" value="1"/>
</dbReference>
<evidence type="ECO:0000313" key="11">
    <source>
        <dbReference type="EMBL" id="TMQ68155.1"/>
    </source>
</evidence>
<dbReference type="PANTHER" id="PTHR33909">
    <property type="entry name" value="SEC TRANSLOCON ACCESSORY COMPLEX SUBUNIT YAJC"/>
    <property type="match status" value="1"/>
</dbReference>
<name>A0A538TX00_UNCEI</name>
<reference evidence="11 12" key="1">
    <citation type="journal article" date="2019" name="Nat. Microbiol.">
        <title>Mediterranean grassland soil C-N compound turnover is dependent on rainfall and depth, and is mediated by genomically divergent microorganisms.</title>
        <authorList>
            <person name="Diamond S."/>
            <person name="Andeer P.F."/>
            <person name="Li Z."/>
            <person name="Crits-Christoph A."/>
            <person name="Burstein D."/>
            <person name="Anantharaman K."/>
            <person name="Lane K.R."/>
            <person name="Thomas B.C."/>
            <person name="Pan C."/>
            <person name="Northen T.R."/>
            <person name="Banfield J.F."/>
        </authorList>
    </citation>
    <scope>NUCLEOTIDE SEQUENCE [LARGE SCALE GENOMIC DNA]</scope>
    <source>
        <strain evidence="11">WS_8</strain>
    </source>
</reference>
<evidence type="ECO:0000256" key="2">
    <source>
        <dbReference type="ARBA" id="ARBA00006742"/>
    </source>
</evidence>
<feature type="transmembrane region" description="Helical" evidence="10">
    <location>
        <begin position="20"/>
        <end position="40"/>
    </location>
</feature>
<evidence type="ECO:0000256" key="9">
    <source>
        <dbReference type="ARBA" id="ARBA00023136"/>
    </source>
</evidence>
<sequence>MWNDALAQAGGGAPPGPSRIGFLLQLLQFVPIFLILYLLLIRPQQQRQKKLNEMLKTLKKGDRVLTSGGIIGTVVGVDDSKAVLRIAEDVKVEFAKSSVVQVMVEDAK</sequence>
<evidence type="ECO:0000313" key="12">
    <source>
        <dbReference type="Proteomes" id="UP000316609"/>
    </source>
</evidence>
<dbReference type="NCBIfam" id="TIGR00739">
    <property type="entry name" value="yajC"/>
    <property type="match status" value="1"/>
</dbReference>
<dbReference type="EMBL" id="VBOY01000014">
    <property type="protein sequence ID" value="TMQ68155.1"/>
    <property type="molecule type" value="Genomic_DNA"/>
</dbReference>
<proteinExistence type="inferred from homology"/>
<evidence type="ECO:0000256" key="1">
    <source>
        <dbReference type="ARBA" id="ARBA00004162"/>
    </source>
</evidence>